<protein>
    <recommendedName>
        <fullName evidence="11">Hydroxyethylthiazole kinase</fullName>
        <ecNumber evidence="11">2.7.1.50</ecNumber>
    </recommendedName>
    <alternativeName>
        <fullName evidence="11">4-methyl-5-beta-hydroxyethylthiazole kinase</fullName>
        <shortName evidence="11">TH kinase</shortName>
        <shortName evidence="11">Thz kinase</shortName>
    </alternativeName>
</protein>
<dbReference type="EMBL" id="JQCN01000018">
    <property type="protein sequence ID" value="KRO00674.1"/>
    <property type="molecule type" value="Genomic_DNA"/>
</dbReference>
<evidence type="ECO:0000313" key="13">
    <source>
        <dbReference type="EMBL" id="KRO00674.1"/>
    </source>
</evidence>
<dbReference type="HAMAP" id="MF_00228">
    <property type="entry name" value="Thz_kinase"/>
    <property type="match status" value="1"/>
</dbReference>
<dbReference type="GO" id="GO:0009228">
    <property type="term" value="P:thiamine biosynthetic process"/>
    <property type="evidence" value="ECO:0007669"/>
    <property type="project" value="UniProtKB-KW"/>
</dbReference>
<name>A0A0R2LMI3_9LACO</name>
<evidence type="ECO:0000256" key="10">
    <source>
        <dbReference type="ARBA" id="ARBA00022977"/>
    </source>
</evidence>
<evidence type="ECO:0000256" key="8">
    <source>
        <dbReference type="ARBA" id="ARBA00022840"/>
    </source>
</evidence>
<evidence type="ECO:0000256" key="3">
    <source>
        <dbReference type="ARBA" id="ARBA00004868"/>
    </source>
</evidence>
<dbReference type="NCBIfam" id="NF006830">
    <property type="entry name" value="PRK09355.1"/>
    <property type="match status" value="1"/>
</dbReference>
<keyword evidence="5 11" id="KW-0479">Metal-binding</keyword>
<evidence type="ECO:0000256" key="9">
    <source>
        <dbReference type="ARBA" id="ARBA00022842"/>
    </source>
</evidence>
<dbReference type="Gene3D" id="3.40.1190.20">
    <property type="match status" value="1"/>
</dbReference>
<evidence type="ECO:0000256" key="4">
    <source>
        <dbReference type="ARBA" id="ARBA00022679"/>
    </source>
</evidence>
<organism evidence="13 14">
    <name type="scientific">Ligilactobacillus pobuzihii</name>
    <dbReference type="NCBI Taxonomy" id="449659"/>
    <lineage>
        <taxon>Bacteria</taxon>
        <taxon>Bacillati</taxon>
        <taxon>Bacillota</taxon>
        <taxon>Bacilli</taxon>
        <taxon>Lactobacillales</taxon>
        <taxon>Lactobacillaceae</taxon>
        <taxon>Ligilactobacillus</taxon>
    </lineage>
</organism>
<accession>A0A0R2LMI3</accession>
<dbReference type="Proteomes" id="UP000051886">
    <property type="component" value="Unassembled WGS sequence"/>
</dbReference>
<dbReference type="GO" id="GO:0005524">
    <property type="term" value="F:ATP binding"/>
    <property type="evidence" value="ECO:0007669"/>
    <property type="project" value="UniProtKB-UniRule"/>
</dbReference>
<dbReference type="PIRSF" id="PIRSF000513">
    <property type="entry name" value="Thz_kinase"/>
    <property type="match status" value="1"/>
</dbReference>
<keyword evidence="7 11" id="KW-0418">Kinase</keyword>
<dbReference type="InterPro" id="IPR000417">
    <property type="entry name" value="Hyethyz_kinase"/>
</dbReference>
<feature type="binding site" evidence="11">
    <location>
        <position position="117"/>
    </location>
    <ligand>
        <name>ATP</name>
        <dbReference type="ChEBI" id="CHEBI:30616"/>
    </ligand>
</feature>
<dbReference type="InterPro" id="IPR000631">
    <property type="entry name" value="CARKD"/>
</dbReference>
<evidence type="ECO:0000256" key="1">
    <source>
        <dbReference type="ARBA" id="ARBA00001771"/>
    </source>
</evidence>
<evidence type="ECO:0000256" key="11">
    <source>
        <dbReference type="HAMAP-Rule" id="MF_00228"/>
    </source>
</evidence>
<dbReference type="UniPathway" id="UPA00060">
    <property type="reaction ID" value="UER00139"/>
</dbReference>
<keyword evidence="9 11" id="KW-0460">Magnesium</keyword>
<keyword evidence="4 11" id="KW-0808">Transferase</keyword>
<comment type="cofactor">
    <cofactor evidence="2 11">
        <name>Mg(2+)</name>
        <dbReference type="ChEBI" id="CHEBI:18420"/>
    </cofactor>
</comment>
<proteinExistence type="inferred from homology"/>
<evidence type="ECO:0000256" key="6">
    <source>
        <dbReference type="ARBA" id="ARBA00022741"/>
    </source>
</evidence>
<dbReference type="EC" id="2.7.1.50" evidence="11"/>
<evidence type="ECO:0000256" key="5">
    <source>
        <dbReference type="ARBA" id="ARBA00022723"/>
    </source>
</evidence>
<dbReference type="GO" id="GO:0000287">
    <property type="term" value="F:magnesium ion binding"/>
    <property type="evidence" value="ECO:0007669"/>
    <property type="project" value="UniProtKB-UniRule"/>
</dbReference>
<dbReference type="RefSeq" id="WP_056936348.1">
    <property type="nucleotide sequence ID" value="NZ_BJYB01000017.1"/>
</dbReference>
<dbReference type="GO" id="GO:0016836">
    <property type="term" value="F:hydro-lyase activity"/>
    <property type="evidence" value="ECO:0007669"/>
    <property type="project" value="InterPro"/>
</dbReference>
<keyword evidence="14" id="KW-1185">Reference proteome</keyword>
<feature type="binding site" evidence="11">
    <location>
        <position position="190"/>
    </location>
    <ligand>
        <name>substrate</name>
    </ligand>
</feature>
<feature type="binding site" evidence="11">
    <location>
        <position position="163"/>
    </location>
    <ligand>
        <name>ATP</name>
        <dbReference type="ChEBI" id="CHEBI:30616"/>
    </ligand>
</feature>
<reference evidence="13 14" key="1">
    <citation type="journal article" date="2015" name="Genome Announc.">
        <title>Expanding the biotechnology potential of lactobacilli through comparative genomics of 213 strains and associated genera.</title>
        <authorList>
            <person name="Sun Z."/>
            <person name="Harris H.M."/>
            <person name="McCann A."/>
            <person name="Guo C."/>
            <person name="Argimon S."/>
            <person name="Zhang W."/>
            <person name="Yang X."/>
            <person name="Jeffery I.B."/>
            <person name="Cooney J.C."/>
            <person name="Kagawa T.F."/>
            <person name="Liu W."/>
            <person name="Song Y."/>
            <person name="Salvetti E."/>
            <person name="Wrobel A."/>
            <person name="Rasinkangas P."/>
            <person name="Parkhill J."/>
            <person name="Rea M.C."/>
            <person name="O'Sullivan O."/>
            <person name="Ritari J."/>
            <person name="Douillard F.P."/>
            <person name="Paul Ross R."/>
            <person name="Yang R."/>
            <person name="Briner A.E."/>
            <person name="Felis G.E."/>
            <person name="de Vos W.M."/>
            <person name="Barrangou R."/>
            <person name="Klaenhammer T.R."/>
            <person name="Caufield P.W."/>
            <person name="Cui Y."/>
            <person name="Zhang H."/>
            <person name="O'Toole P.W."/>
        </authorList>
    </citation>
    <scope>NUCLEOTIDE SEQUENCE [LARGE SCALE GENOMIC DNA]</scope>
    <source>
        <strain evidence="13 14">NBRC 103219</strain>
    </source>
</reference>
<comment type="pathway">
    <text evidence="3 11">Cofactor biosynthesis; thiamine diphosphate biosynthesis; 4-methyl-5-(2-phosphoethyl)-thiazole from 5-(2-hydroxyethyl)-4-methylthiazole: step 1/1.</text>
</comment>
<dbReference type="OrthoDB" id="9778146at2"/>
<dbReference type="AlphaFoldDB" id="A0A0R2LMI3"/>
<dbReference type="STRING" id="449659.IV66_GL001349"/>
<dbReference type="GO" id="GO:0009229">
    <property type="term" value="P:thiamine diphosphate biosynthetic process"/>
    <property type="evidence" value="ECO:0007669"/>
    <property type="project" value="UniProtKB-UniRule"/>
</dbReference>
<dbReference type="GO" id="GO:0004417">
    <property type="term" value="F:hydroxyethylthiazole kinase activity"/>
    <property type="evidence" value="ECO:0007669"/>
    <property type="project" value="UniProtKB-UniRule"/>
</dbReference>
<keyword evidence="10 11" id="KW-0784">Thiamine biosynthesis</keyword>
<dbReference type="PATRIC" id="fig|449659.4.peg.1366"/>
<comment type="catalytic activity">
    <reaction evidence="1 11">
        <text>5-(2-hydroxyethyl)-4-methylthiazole + ATP = 4-methyl-5-(2-phosphooxyethyl)-thiazole + ADP + H(+)</text>
        <dbReference type="Rhea" id="RHEA:24212"/>
        <dbReference type="ChEBI" id="CHEBI:15378"/>
        <dbReference type="ChEBI" id="CHEBI:17957"/>
        <dbReference type="ChEBI" id="CHEBI:30616"/>
        <dbReference type="ChEBI" id="CHEBI:58296"/>
        <dbReference type="ChEBI" id="CHEBI:456216"/>
        <dbReference type="EC" id="2.7.1.50"/>
    </reaction>
</comment>
<dbReference type="SUPFAM" id="SSF53613">
    <property type="entry name" value="Ribokinase-like"/>
    <property type="match status" value="1"/>
</dbReference>
<comment type="function">
    <text evidence="11">Catalyzes the phosphorylation of the hydroxyl group of 4-methyl-5-beta-hydroxyethylthiazole (THZ).</text>
</comment>
<dbReference type="CDD" id="cd01170">
    <property type="entry name" value="THZ_kinase"/>
    <property type="match status" value="1"/>
</dbReference>
<evidence type="ECO:0000256" key="7">
    <source>
        <dbReference type="ARBA" id="ARBA00022777"/>
    </source>
</evidence>
<sequence length="265" mass="28125">MQLSLLNQLRQENPVVLNISNFVTVQDVANGLNALGASPIMSEEINETKEMVHISDAVALNLGAFSEEQVKHIRKMGQEANRAFKPVVLDPVAVGAIDYRLQVAKELLDEIDVAVIRGNAGEIAALAGADWTSKGIDAGQGQGDLVEIAQQAAQKFHTIVLLSGADDIITDGKRVTIVHNGTPLFAAHVGSGDMLSSIVAAFCAVDPAGVYEATRVAATVFARIGELAVGDQSTMGPGTFTVNLLDQLQLAQLEQIKQNIKFEEA</sequence>
<keyword evidence="6 11" id="KW-0547">Nucleotide-binding</keyword>
<comment type="similarity">
    <text evidence="11">Belongs to the Thz kinase family.</text>
</comment>
<dbReference type="InterPro" id="IPR029056">
    <property type="entry name" value="Ribokinase-like"/>
</dbReference>
<evidence type="ECO:0000313" key="14">
    <source>
        <dbReference type="Proteomes" id="UP000051886"/>
    </source>
</evidence>
<evidence type="ECO:0000259" key="12">
    <source>
        <dbReference type="PROSITE" id="PS51383"/>
    </source>
</evidence>
<gene>
    <name evidence="11" type="primary">thiM</name>
    <name evidence="13" type="ORF">IV66_GL001349</name>
</gene>
<feature type="domain" description="YjeF C-terminal" evidence="12">
    <location>
        <begin position="119"/>
        <end position="255"/>
    </location>
</feature>
<comment type="caution">
    <text evidence="13">The sequence shown here is derived from an EMBL/GenBank/DDBJ whole genome shotgun (WGS) entry which is preliminary data.</text>
</comment>
<dbReference type="PRINTS" id="PR01099">
    <property type="entry name" value="HYETHTZKNASE"/>
</dbReference>
<keyword evidence="8 11" id="KW-0067">ATP-binding</keyword>
<evidence type="ECO:0000256" key="2">
    <source>
        <dbReference type="ARBA" id="ARBA00001946"/>
    </source>
</evidence>
<dbReference type="Pfam" id="PF02110">
    <property type="entry name" value="HK"/>
    <property type="match status" value="1"/>
</dbReference>
<feature type="binding site" evidence="11">
    <location>
        <position position="41"/>
    </location>
    <ligand>
        <name>substrate</name>
    </ligand>
</feature>
<dbReference type="PROSITE" id="PS51383">
    <property type="entry name" value="YJEF_C_3"/>
    <property type="match status" value="1"/>
</dbReference>